<evidence type="ECO:0000256" key="2">
    <source>
        <dbReference type="ARBA" id="ARBA00023242"/>
    </source>
</evidence>
<dbReference type="OrthoDB" id="424974at2759"/>
<feature type="region of interest" description="Disordered" evidence="3">
    <location>
        <begin position="51"/>
        <end position="74"/>
    </location>
</feature>
<dbReference type="SUPFAM" id="SSF57701">
    <property type="entry name" value="Zn2/Cys6 DNA-binding domain"/>
    <property type="match status" value="1"/>
</dbReference>
<proteinExistence type="predicted"/>
<dbReference type="GO" id="GO:0000981">
    <property type="term" value="F:DNA-binding transcription factor activity, RNA polymerase II-specific"/>
    <property type="evidence" value="ECO:0007669"/>
    <property type="project" value="InterPro"/>
</dbReference>
<keyword evidence="6" id="KW-1185">Reference proteome</keyword>
<dbReference type="Proteomes" id="UP000182334">
    <property type="component" value="Chromosome VII"/>
</dbReference>
<accession>A0A1L0C2F6</accession>
<dbReference type="Pfam" id="PF00172">
    <property type="entry name" value="Zn_clus"/>
    <property type="match status" value="1"/>
</dbReference>
<dbReference type="GO" id="GO:0005634">
    <property type="term" value="C:nucleus"/>
    <property type="evidence" value="ECO:0007669"/>
    <property type="project" value="UniProtKB-SubCell"/>
</dbReference>
<dbReference type="GO" id="GO:0008270">
    <property type="term" value="F:zinc ion binding"/>
    <property type="evidence" value="ECO:0007669"/>
    <property type="project" value="InterPro"/>
</dbReference>
<gene>
    <name evidence="5" type="ORF">SAMEA4029010_CIC11G00000003153</name>
</gene>
<organism evidence="5 6">
    <name type="scientific">Sungouiella intermedia</name>
    <dbReference type="NCBI Taxonomy" id="45354"/>
    <lineage>
        <taxon>Eukaryota</taxon>
        <taxon>Fungi</taxon>
        <taxon>Dikarya</taxon>
        <taxon>Ascomycota</taxon>
        <taxon>Saccharomycotina</taxon>
        <taxon>Pichiomycetes</taxon>
        <taxon>Metschnikowiaceae</taxon>
        <taxon>Sungouiella</taxon>
    </lineage>
</organism>
<dbReference type="Gene3D" id="4.10.240.10">
    <property type="entry name" value="Zn(2)-C6 fungal-type DNA-binding domain"/>
    <property type="match status" value="1"/>
</dbReference>
<evidence type="ECO:0000256" key="1">
    <source>
        <dbReference type="ARBA" id="ARBA00004123"/>
    </source>
</evidence>
<feature type="compositionally biased region" description="Polar residues" evidence="3">
    <location>
        <begin position="124"/>
        <end position="133"/>
    </location>
</feature>
<dbReference type="InterPro" id="IPR036864">
    <property type="entry name" value="Zn2-C6_fun-type_DNA-bd_sf"/>
</dbReference>
<reference evidence="5 6" key="1">
    <citation type="submission" date="2016-10" db="EMBL/GenBank/DDBJ databases">
        <authorList>
            <person name="de Groot N.N."/>
        </authorList>
    </citation>
    <scope>NUCLEOTIDE SEQUENCE [LARGE SCALE GENOMIC DNA]</scope>
    <source>
        <strain evidence="5 6">CBS 141442</strain>
    </source>
</reference>
<dbReference type="PANTHER" id="PTHR37534:SF49">
    <property type="entry name" value="LYSINE BIOSYNTHESIS REGULATORY PROTEIN LYS14"/>
    <property type="match status" value="1"/>
</dbReference>
<evidence type="ECO:0000259" key="4">
    <source>
        <dbReference type="PROSITE" id="PS50048"/>
    </source>
</evidence>
<evidence type="ECO:0000256" key="3">
    <source>
        <dbReference type="SAM" id="MobiDB-lite"/>
    </source>
</evidence>
<dbReference type="GO" id="GO:0045944">
    <property type="term" value="P:positive regulation of transcription by RNA polymerase II"/>
    <property type="evidence" value="ECO:0007669"/>
    <property type="project" value="TreeGrafter"/>
</dbReference>
<dbReference type="PANTHER" id="PTHR37534">
    <property type="entry name" value="TRANSCRIPTIONAL ACTIVATOR PROTEIN UGA3"/>
    <property type="match status" value="1"/>
</dbReference>
<dbReference type="EMBL" id="LT635762">
    <property type="protein sequence ID" value="SGZ57785.1"/>
    <property type="molecule type" value="Genomic_DNA"/>
</dbReference>
<dbReference type="AlphaFoldDB" id="A0A1L0C2F6"/>
<dbReference type="GO" id="GO:0000976">
    <property type="term" value="F:transcription cis-regulatory region binding"/>
    <property type="evidence" value="ECO:0007669"/>
    <property type="project" value="TreeGrafter"/>
</dbReference>
<feature type="region of interest" description="Disordered" evidence="3">
    <location>
        <begin position="223"/>
        <end position="246"/>
    </location>
</feature>
<name>A0A1L0C2F6_9ASCO</name>
<keyword evidence="2" id="KW-0539">Nucleus</keyword>
<sequence length="687" mass="77871">MVTSAVRQRGRYSKNGCRQCKTRRIKCDEGKPDCWQCSRLKKPCLYLRKDREGEPDGSGTHSVQKQRKANERTSLERLTNAIWENREKVGRQEIVREQEIVKTTPNRGDSESSTSSESSRESSHQPQAPVASTSLVEIVRGDAGTGIQDLSGNEGQSIANEAITTLVFPERHQRRDQRCAEPINHYDLNLLALDLDSIVNNMMDVDQSGTINEYSRMGNEILEESEEGSNPGDIQPTNRTYDGRDGDDYIPRNLPFDFIPFTRNNEKLYFEEFYNNLSTIIQPFPSYDPIHGYYCTTRDIFLQVASKEPFVLSAILSQGAKMSYEKHGLKEDEEASYKYLIKCLRLFEPALLHSREHSDLVSHKIEAVLLTILILASANASMLNSDWRSHLRGAKELLLKYSANSNDSLFDMSRVMVFCKHWFISFEILAGLSSSRGGTLRKDTEMDLILNASEHEMQILEKMGIVRPDGFNLLVGIHHSSLTPIKGLIKLLNRSRSENDACNTFDVIELLSQFHEQLKIKFVFREGTKNVDTFLGTELPNGSLLEYVNLLNGNLVISWMDISHQSYVLASMIILLRKGLQFTPSNPHVQCLNKKLLNLVSFITDCQELSSNSKNSMLLIQWPILIAGLNCIGDADRLIAMKFFRSLANIGTTNSTYALRKFNKVWKQPNTEASDCLDSSDVDVMTY</sequence>
<dbReference type="InterPro" id="IPR021858">
    <property type="entry name" value="Fun_TF"/>
</dbReference>
<comment type="subcellular location">
    <subcellularLocation>
        <location evidence="1">Nucleus</location>
    </subcellularLocation>
</comment>
<feature type="region of interest" description="Disordered" evidence="3">
    <location>
        <begin position="94"/>
        <end position="133"/>
    </location>
</feature>
<protein>
    <submittedName>
        <fullName evidence="5">CIC11C00000003153</fullName>
    </submittedName>
</protein>
<evidence type="ECO:0000313" key="6">
    <source>
        <dbReference type="Proteomes" id="UP000182334"/>
    </source>
</evidence>
<dbReference type="STRING" id="45354.A0A1L0C2F6"/>
<feature type="domain" description="Zn(2)-C6 fungal-type" evidence="4">
    <location>
        <begin position="16"/>
        <end position="46"/>
    </location>
</feature>
<dbReference type="PROSITE" id="PS50048">
    <property type="entry name" value="ZN2_CY6_FUNGAL_2"/>
    <property type="match status" value="1"/>
</dbReference>
<dbReference type="InterPro" id="IPR001138">
    <property type="entry name" value="Zn2Cys6_DnaBD"/>
</dbReference>
<dbReference type="SMART" id="SM00066">
    <property type="entry name" value="GAL4"/>
    <property type="match status" value="1"/>
</dbReference>
<evidence type="ECO:0000313" key="5">
    <source>
        <dbReference type="EMBL" id="SGZ57785.1"/>
    </source>
</evidence>
<dbReference type="PROSITE" id="PS00463">
    <property type="entry name" value="ZN2_CY6_FUNGAL_1"/>
    <property type="match status" value="1"/>
</dbReference>
<dbReference type="Pfam" id="PF11951">
    <property type="entry name" value="Fungal_trans_2"/>
    <property type="match status" value="1"/>
</dbReference>